<dbReference type="PANTHER" id="PTHR15818:SF2">
    <property type="entry name" value="G-PATCH DOMAIN AND KOW MOTIFS-CONTAINING PROTEIN"/>
    <property type="match status" value="1"/>
</dbReference>
<dbReference type="CDD" id="cd13152">
    <property type="entry name" value="KOW_GPKOW_A"/>
    <property type="match status" value="1"/>
</dbReference>
<dbReference type="GO" id="GO:0003676">
    <property type="term" value="F:nucleic acid binding"/>
    <property type="evidence" value="ECO:0007669"/>
    <property type="project" value="InterPro"/>
</dbReference>
<feature type="region of interest" description="Disordered" evidence="3">
    <location>
        <begin position="304"/>
        <end position="412"/>
    </location>
</feature>
<name>A0AAV2PD31_9HYME</name>
<feature type="compositionally biased region" description="Polar residues" evidence="3">
    <location>
        <begin position="309"/>
        <end position="318"/>
    </location>
</feature>
<feature type="compositionally biased region" description="Basic residues" evidence="3">
    <location>
        <begin position="397"/>
        <end position="412"/>
    </location>
</feature>
<evidence type="ECO:0000313" key="6">
    <source>
        <dbReference type="Proteomes" id="UP001497644"/>
    </source>
</evidence>
<sequence length="412" mass="47016">MEESKKISFSFVKSMKKPLLDKQVPHEEKKVEYIECLDEKAIKVIGKEEEKEGPLVIPLLKSKTWHDRIINKINADIFTQKTRNKNDVSNIQQAVSNIQIKISSNKNESILDEQAAKEIIEDLKSIDEKDKLSDITLPLMKGQNLNGAEESILEDYENVPVESFGTAMLRGMGWKSGEGIGKNPKLVATVVHEVRPAGMGLGADKIALQKQGGKVKKEEEEELKIEKGSFIKIIAGKRSNTYGQIEGFDDAGRLIIKMALNGNTISVNECIVQAVTKAEYLKNSKVLNAAKYEEHKIKEDTNKQKSLDYFNSNDNSGSDIFERKRKRKKKDSEHKTKKSKDQQRDSSDSDSNNKKNRKRRRSNSSDRTKKAKKSKKHKGKDKERERRNDKISESFVKRKSKKHRRSRSSSRR</sequence>
<dbReference type="GO" id="GO:0005681">
    <property type="term" value="C:spliceosomal complex"/>
    <property type="evidence" value="ECO:0007669"/>
    <property type="project" value="TreeGrafter"/>
</dbReference>
<dbReference type="InterPro" id="IPR026822">
    <property type="entry name" value="Spp2/MOS2_G-patch"/>
</dbReference>
<dbReference type="InterPro" id="IPR000467">
    <property type="entry name" value="G_patch_dom"/>
</dbReference>
<dbReference type="PROSITE" id="PS50174">
    <property type="entry name" value="G_PATCH"/>
    <property type="match status" value="1"/>
</dbReference>
<dbReference type="Pfam" id="PF12656">
    <property type="entry name" value="G-patch_2"/>
    <property type="match status" value="1"/>
</dbReference>
<dbReference type="Proteomes" id="UP001497644">
    <property type="component" value="Chromosome 9"/>
</dbReference>
<dbReference type="GO" id="GO:0000398">
    <property type="term" value="P:mRNA splicing, via spliceosome"/>
    <property type="evidence" value="ECO:0007669"/>
    <property type="project" value="InterPro"/>
</dbReference>
<comment type="subcellular location">
    <subcellularLocation>
        <location evidence="1">Nucleus</location>
    </subcellularLocation>
</comment>
<dbReference type="InterPro" id="IPR045166">
    <property type="entry name" value="Spp2-like"/>
</dbReference>
<feature type="compositionally biased region" description="Basic and acidic residues" evidence="3">
    <location>
        <begin position="380"/>
        <end position="396"/>
    </location>
</feature>
<accession>A0AAV2PD31</accession>
<gene>
    <name evidence="5" type="ORF">LPLAT_LOCUS14393</name>
</gene>
<keyword evidence="2" id="KW-0539">Nucleus</keyword>
<dbReference type="SMART" id="SM00443">
    <property type="entry name" value="G_patch"/>
    <property type="match status" value="1"/>
</dbReference>
<dbReference type="AlphaFoldDB" id="A0AAV2PD31"/>
<organism evidence="5 6">
    <name type="scientific">Lasius platythorax</name>
    <dbReference type="NCBI Taxonomy" id="488582"/>
    <lineage>
        <taxon>Eukaryota</taxon>
        <taxon>Metazoa</taxon>
        <taxon>Ecdysozoa</taxon>
        <taxon>Arthropoda</taxon>
        <taxon>Hexapoda</taxon>
        <taxon>Insecta</taxon>
        <taxon>Pterygota</taxon>
        <taxon>Neoptera</taxon>
        <taxon>Endopterygota</taxon>
        <taxon>Hymenoptera</taxon>
        <taxon>Apocrita</taxon>
        <taxon>Aculeata</taxon>
        <taxon>Formicoidea</taxon>
        <taxon>Formicidae</taxon>
        <taxon>Formicinae</taxon>
        <taxon>Lasius</taxon>
        <taxon>Lasius</taxon>
    </lineage>
</organism>
<evidence type="ECO:0000256" key="1">
    <source>
        <dbReference type="ARBA" id="ARBA00004123"/>
    </source>
</evidence>
<evidence type="ECO:0000256" key="3">
    <source>
        <dbReference type="SAM" id="MobiDB-lite"/>
    </source>
</evidence>
<proteinExistence type="predicted"/>
<feature type="compositionally biased region" description="Basic residues" evidence="3">
    <location>
        <begin position="369"/>
        <end position="379"/>
    </location>
</feature>
<evidence type="ECO:0000313" key="5">
    <source>
        <dbReference type="EMBL" id="CAL1689470.1"/>
    </source>
</evidence>
<protein>
    <recommendedName>
        <fullName evidence="4">G-patch domain-containing protein</fullName>
    </recommendedName>
</protein>
<evidence type="ECO:0000256" key="2">
    <source>
        <dbReference type="ARBA" id="ARBA00023242"/>
    </source>
</evidence>
<dbReference type="PANTHER" id="PTHR15818">
    <property type="entry name" value="G PATCH AND KOW-CONTAINING"/>
    <property type="match status" value="1"/>
</dbReference>
<feature type="compositionally biased region" description="Basic and acidic residues" evidence="3">
    <location>
        <begin position="330"/>
        <end position="353"/>
    </location>
</feature>
<dbReference type="InterPro" id="IPR041993">
    <property type="entry name" value="GPKOW_KOW1"/>
</dbReference>
<dbReference type="EMBL" id="OZ034832">
    <property type="protein sequence ID" value="CAL1689470.1"/>
    <property type="molecule type" value="Genomic_DNA"/>
</dbReference>
<evidence type="ECO:0000259" key="4">
    <source>
        <dbReference type="PROSITE" id="PS50174"/>
    </source>
</evidence>
<keyword evidence="6" id="KW-1185">Reference proteome</keyword>
<feature type="domain" description="G-patch" evidence="4">
    <location>
        <begin position="161"/>
        <end position="183"/>
    </location>
</feature>
<reference evidence="5" key="1">
    <citation type="submission" date="2024-04" db="EMBL/GenBank/DDBJ databases">
        <authorList>
            <consortium name="Molecular Ecology Group"/>
        </authorList>
    </citation>
    <scope>NUCLEOTIDE SEQUENCE</scope>
</reference>